<dbReference type="EMBL" id="MCGN01000005">
    <property type="protein sequence ID" value="ORY96691.1"/>
    <property type="molecule type" value="Genomic_DNA"/>
</dbReference>
<gene>
    <name evidence="2" type="ORF">BCR43DRAFT_474544</name>
</gene>
<feature type="region of interest" description="Disordered" evidence="1">
    <location>
        <begin position="42"/>
        <end position="70"/>
    </location>
</feature>
<dbReference type="OMA" id="STDIWIR"/>
<sequence>MATLFFADYSFPEELYSRDAADYATPIRTLLDFVPHILQELPKAPRDQKPLKPSTDQSSEFLQEAGRSKRPALSGWLQPHALTYARAFGKFLADCCMDYLLTERKDDTFIPHHEHTHPQPRYWTRRQRDAHAEETARQRRRQQEDEEDEEKEEGVKREKESEENSKKKDLKKKPLSPEELQRQRDKQQTYYRSAAAVGALTLSVYSTYQASASWGDITFHNQLELLLDHVRANIRSVRVWIEEHDAMHDKVPLLVREDLLRIEQLIDLLERLDPRQQKRMEVTGWGVGALGGLSTLGGLAVGSSAVATGGAALALGGVLVTIATKAQHSAKATQGARAFLEGEVRIIMDACRKTARERRSFCEAHAAA</sequence>
<evidence type="ECO:0000313" key="2">
    <source>
        <dbReference type="EMBL" id="ORY96691.1"/>
    </source>
</evidence>
<feature type="region of interest" description="Disordered" evidence="1">
    <location>
        <begin position="110"/>
        <end position="187"/>
    </location>
</feature>
<organism evidence="2 3">
    <name type="scientific">Syncephalastrum racemosum</name>
    <name type="common">Filamentous fungus</name>
    <dbReference type="NCBI Taxonomy" id="13706"/>
    <lineage>
        <taxon>Eukaryota</taxon>
        <taxon>Fungi</taxon>
        <taxon>Fungi incertae sedis</taxon>
        <taxon>Mucoromycota</taxon>
        <taxon>Mucoromycotina</taxon>
        <taxon>Mucoromycetes</taxon>
        <taxon>Mucorales</taxon>
        <taxon>Syncephalastraceae</taxon>
        <taxon>Syncephalastrum</taxon>
    </lineage>
</organism>
<protein>
    <submittedName>
        <fullName evidence="2">Uncharacterized protein</fullName>
    </submittedName>
</protein>
<dbReference type="Proteomes" id="UP000242180">
    <property type="component" value="Unassembled WGS sequence"/>
</dbReference>
<accession>A0A1X2HD19</accession>
<feature type="compositionally biased region" description="Basic and acidic residues" evidence="1">
    <location>
        <begin position="126"/>
        <end position="143"/>
    </location>
</feature>
<name>A0A1X2HD19_SYNRA</name>
<comment type="caution">
    <text evidence="2">The sequence shown here is derived from an EMBL/GenBank/DDBJ whole genome shotgun (WGS) entry which is preliminary data.</text>
</comment>
<dbReference type="InParanoid" id="A0A1X2HD19"/>
<dbReference type="OrthoDB" id="2121849at2759"/>
<feature type="compositionally biased region" description="Basic and acidic residues" evidence="1">
    <location>
        <begin position="175"/>
        <end position="187"/>
    </location>
</feature>
<feature type="compositionally biased region" description="Basic and acidic residues" evidence="1">
    <location>
        <begin position="153"/>
        <end position="167"/>
    </location>
</feature>
<evidence type="ECO:0000256" key="1">
    <source>
        <dbReference type="SAM" id="MobiDB-lite"/>
    </source>
</evidence>
<dbReference type="AlphaFoldDB" id="A0A1X2HD19"/>
<evidence type="ECO:0000313" key="3">
    <source>
        <dbReference type="Proteomes" id="UP000242180"/>
    </source>
</evidence>
<reference evidence="2 3" key="1">
    <citation type="submission" date="2016-07" db="EMBL/GenBank/DDBJ databases">
        <title>Pervasive Adenine N6-methylation of Active Genes in Fungi.</title>
        <authorList>
            <consortium name="DOE Joint Genome Institute"/>
            <person name="Mondo S.J."/>
            <person name="Dannebaum R.O."/>
            <person name="Kuo R.C."/>
            <person name="Labutti K."/>
            <person name="Haridas S."/>
            <person name="Kuo A."/>
            <person name="Salamov A."/>
            <person name="Ahrendt S.R."/>
            <person name="Lipzen A."/>
            <person name="Sullivan W."/>
            <person name="Andreopoulos W.B."/>
            <person name="Clum A."/>
            <person name="Lindquist E."/>
            <person name="Daum C."/>
            <person name="Ramamoorthy G.K."/>
            <person name="Gryganskyi A."/>
            <person name="Culley D."/>
            <person name="Magnuson J.K."/>
            <person name="James T.Y."/>
            <person name="O'Malley M.A."/>
            <person name="Stajich J.E."/>
            <person name="Spatafora J.W."/>
            <person name="Visel A."/>
            <person name="Grigoriev I.V."/>
        </authorList>
    </citation>
    <scope>NUCLEOTIDE SEQUENCE [LARGE SCALE GENOMIC DNA]</scope>
    <source>
        <strain evidence="2 3">NRRL 2496</strain>
    </source>
</reference>
<keyword evidence="3" id="KW-1185">Reference proteome</keyword>
<proteinExistence type="predicted"/>